<organism evidence="2 3">
    <name type="scientific">Sporothrix curviconia</name>
    <dbReference type="NCBI Taxonomy" id="1260050"/>
    <lineage>
        <taxon>Eukaryota</taxon>
        <taxon>Fungi</taxon>
        <taxon>Dikarya</taxon>
        <taxon>Ascomycota</taxon>
        <taxon>Pezizomycotina</taxon>
        <taxon>Sordariomycetes</taxon>
        <taxon>Sordariomycetidae</taxon>
        <taxon>Ophiostomatales</taxon>
        <taxon>Ophiostomataceae</taxon>
        <taxon>Sporothrix</taxon>
    </lineage>
</organism>
<feature type="region of interest" description="Disordered" evidence="1">
    <location>
        <begin position="424"/>
        <end position="484"/>
    </location>
</feature>
<sequence length="618" mass="68865">MGHSHSSLRKWHPTHPGTTTNEISKTGAGPAAAAAPPVRALVAALKGPFPDDPVPDFMTAAALVAAGYLDAKGYGPFRREDVAGAVALAQWDSEDNNKKTEAKGNNDKNDNNSQQQPQSLAVPPPIPKATDYLSPTSHDNEDVPCGRLRALCPSGPVQDTPDIAPDADNVKNVDNIADLDILATRARHNAVKSPLCRLPESILVHIMSRCLSWHDLYFLRCTSRLFMRLFATDNYFDWLRDANDFNNNSSLIEVPTPWCPPRSPRDCQEQLIAGTCFAPNKTHNREREYWRQRFREVILAKQCRGCRAVPQPYQLQDLYMHCTACDVDHPTDLFSGPQTQMDAATAAQRVCIAHEGHVRLCAHKTVDWATVVQSLPGGRVNNNFGNVFGIPEKQGLQTSGAEGEKAAESKFSVDPYLRIVCDHPSHDAHSNHERGRFERGRFERERNERETMSDTQDDGLPPYTRFAAGSDNNDKTNDKHGQAGRPSFVVHDLMVDGVNHKVITWSYTAHMDLADIGGSDSGGAITAQAFRDRLRTLRKTNSAACYIAPLEYPGRLHELRCVDPERCGCLLYPGFQRRDNRSRQAIVCRKHEVFRTLNSRVSDIDHIRIHCLHTHDPA</sequence>
<proteinExistence type="predicted"/>
<gene>
    <name evidence="2" type="ORF">SCUCBS95973_008123</name>
</gene>
<feature type="compositionally biased region" description="Basic residues" evidence="1">
    <location>
        <begin position="1"/>
        <end position="13"/>
    </location>
</feature>
<dbReference type="InterPro" id="IPR036047">
    <property type="entry name" value="F-box-like_dom_sf"/>
</dbReference>
<evidence type="ECO:0000313" key="2">
    <source>
        <dbReference type="EMBL" id="CAK7232027.1"/>
    </source>
</evidence>
<feature type="region of interest" description="Disordered" evidence="1">
    <location>
        <begin position="93"/>
        <end position="139"/>
    </location>
</feature>
<dbReference type="SUPFAM" id="SSF81383">
    <property type="entry name" value="F-box domain"/>
    <property type="match status" value="1"/>
</dbReference>
<feature type="compositionally biased region" description="Basic and acidic residues" evidence="1">
    <location>
        <begin position="472"/>
        <end position="481"/>
    </location>
</feature>
<feature type="compositionally biased region" description="Basic and acidic residues" evidence="1">
    <location>
        <begin position="95"/>
        <end position="110"/>
    </location>
</feature>
<evidence type="ECO:0000256" key="1">
    <source>
        <dbReference type="SAM" id="MobiDB-lite"/>
    </source>
</evidence>
<accession>A0ABP0CIV4</accession>
<comment type="caution">
    <text evidence="2">The sequence shown here is derived from an EMBL/GenBank/DDBJ whole genome shotgun (WGS) entry which is preliminary data.</text>
</comment>
<feature type="compositionally biased region" description="Basic and acidic residues" evidence="1">
    <location>
        <begin position="424"/>
        <end position="452"/>
    </location>
</feature>
<evidence type="ECO:0000313" key="3">
    <source>
        <dbReference type="Proteomes" id="UP001642405"/>
    </source>
</evidence>
<name>A0ABP0CIV4_9PEZI</name>
<reference evidence="2 3" key="1">
    <citation type="submission" date="2024-01" db="EMBL/GenBank/DDBJ databases">
        <authorList>
            <person name="Allen C."/>
            <person name="Tagirdzhanova G."/>
        </authorList>
    </citation>
    <scope>NUCLEOTIDE SEQUENCE [LARGE SCALE GENOMIC DNA]</scope>
</reference>
<keyword evidence="3" id="KW-1185">Reference proteome</keyword>
<evidence type="ECO:0008006" key="4">
    <source>
        <dbReference type="Google" id="ProtNLM"/>
    </source>
</evidence>
<dbReference type="EMBL" id="CAWUHB010000062">
    <property type="protein sequence ID" value="CAK7232027.1"/>
    <property type="molecule type" value="Genomic_DNA"/>
</dbReference>
<protein>
    <recommendedName>
        <fullName evidence="4">F-box domain-containing protein</fullName>
    </recommendedName>
</protein>
<dbReference type="Proteomes" id="UP001642405">
    <property type="component" value="Unassembled WGS sequence"/>
</dbReference>
<feature type="region of interest" description="Disordered" evidence="1">
    <location>
        <begin position="1"/>
        <end position="32"/>
    </location>
</feature>